<accession>W5TN22</accession>
<dbReference type="EMBL" id="CP006850">
    <property type="protein sequence ID" value="AHH20755.1"/>
    <property type="molecule type" value="Genomic_DNA"/>
</dbReference>
<feature type="region of interest" description="Disordered" evidence="1">
    <location>
        <begin position="73"/>
        <end position="97"/>
    </location>
</feature>
<dbReference type="AlphaFoldDB" id="W5TN22"/>
<sequence>MTRDFLRFIAPAVALEAMGWIFYCTGRLNADEFVTLLWLTFWYGVMAAGVAMIRKALHHNNYDPATPGSSMVPLGDAAGRLEGGKRPVDHAAGGATPAHLGASLHTVLDTVEGPARPAGGSPTLPLDVPTRPLRSGT</sequence>
<gene>
    <name evidence="3" type="ORF">NONO_c59790</name>
</gene>
<protein>
    <submittedName>
        <fullName evidence="3">Uncharacterized protein</fullName>
    </submittedName>
</protein>
<feature type="transmembrane region" description="Helical" evidence="2">
    <location>
        <begin position="35"/>
        <end position="53"/>
    </location>
</feature>
<dbReference type="PATRIC" id="fig|1415166.3.peg.6159"/>
<evidence type="ECO:0000256" key="1">
    <source>
        <dbReference type="SAM" id="MobiDB-lite"/>
    </source>
</evidence>
<evidence type="ECO:0000313" key="3">
    <source>
        <dbReference type="EMBL" id="AHH20755.1"/>
    </source>
</evidence>
<dbReference type="STRING" id="1415166.NONO_c59790"/>
<evidence type="ECO:0000313" key="4">
    <source>
        <dbReference type="Proteomes" id="UP000019150"/>
    </source>
</evidence>
<dbReference type="HOGENOM" id="CLU_1863096_0_0_11"/>
<dbReference type="KEGG" id="nno:NONO_c59790"/>
<evidence type="ECO:0000256" key="2">
    <source>
        <dbReference type="SAM" id="Phobius"/>
    </source>
</evidence>
<reference evidence="3 4" key="1">
    <citation type="journal article" date="2014" name="Appl. Environ. Microbiol.">
        <title>Insights into the Microbial Degradation of Rubber and Gutta-Percha by Analysis of the Complete Genome of Nocardia nova SH22a.</title>
        <authorList>
            <person name="Luo Q."/>
            <person name="Hiessl S."/>
            <person name="Poehlein A."/>
            <person name="Daniel R."/>
            <person name="Steinbuchel A."/>
        </authorList>
    </citation>
    <scope>NUCLEOTIDE SEQUENCE [LARGE SCALE GENOMIC DNA]</scope>
    <source>
        <strain evidence="3">SH22a</strain>
    </source>
</reference>
<name>W5TN22_9NOCA</name>
<proteinExistence type="predicted"/>
<dbReference type="RefSeq" id="WP_025352107.1">
    <property type="nucleotide sequence ID" value="NZ_CP006850.1"/>
</dbReference>
<feature type="transmembrane region" description="Helical" evidence="2">
    <location>
        <begin position="5"/>
        <end position="23"/>
    </location>
</feature>
<keyword evidence="2" id="KW-0812">Transmembrane</keyword>
<organism evidence="3 4">
    <name type="scientific">Nocardia nova SH22a</name>
    <dbReference type="NCBI Taxonomy" id="1415166"/>
    <lineage>
        <taxon>Bacteria</taxon>
        <taxon>Bacillati</taxon>
        <taxon>Actinomycetota</taxon>
        <taxon>Actinomycetes</taxon>
        <taxon>Mycobacteriales</taxon>
        <taxon>Nocardiaceae</taxon>
        <taxon>Nocardia</taxon>
    </lineage>
</organism>
<keyword evidence="4" id="KW-1185">Reference proteome</keyword>
<keyword evidence="2" id="KW-0472">Membrane</keyword>
<dbReference type="Proteomes" id="UP000019150">
    <property type="component" value="Chromosome"/>
</dbReference>
<feature type="region of interest" description="Disordered" evidence="1">
    <location>
        <begin position="111"/>
        <end position="137"/>
    </location>
</feature>
<keyword evidence="2" id="KW-1133">Transmembrane helix</keyword>